<accession>A0A0E9XB85</accession>
<evidence type="ECO:0000256" key="2">
    <source>
        <dbReference type="ARBA" id="ARBA00022692"/>
    </source>
</evidence>
<dbReference type="SUPFAM" id="SSF48652">
    <property type="entry name" value="Tetraspanin"/>
    <property type="match status" value="1"/>
</dbReference>
<evidence type="ECO:0000256" key="4">
    <source>
        <dbReference type="ARBA" id="ARBA00023136"/>
    </source>
</evidence>
<reference evidence="7" key="2">
    <citation type="journal article" date="2015" name="Fish Shellfish Immunol.">
        <title>Early steps in the European eel (Anguilla anguilla)-Vibrio vulnificus interaction in the gills: Role of the RtxA13 toxin.</title>
        <authorList>
            <person name="Callol A."/>
            <person name="Pajuelo D."/>
            <person name="Ebbesson L."/>
            <person name="Teles M."/>
            <person name="MacKenzie S."/>
            <person name="Amaro C."/>
        </authorList>
    </citation>
    <scope>NUCLEOTIDE SEQUENCE</scope>
</reference>
<dbReference type="GO" id="GO:0016020">
    <property type="term" value="C:membrane"/>
    <property type="evidence" value="ECO:0007669"/>
    <property type="project" value="UniProtKB-SubCell"/>
</dbReference>
<protein>
    <recommendedName>
        <fullName evidence="8">Tetraspanin</fullName>
    </recommendedName>
</protein>
<keyword evidence="3 6" id="KW-1133">Transmembrane helix</keyword>
<dbReference type="EMBL" id="GBXM01008693">
    <property type="protein sequence ID" value="JAH99884.1"/>
    <property type="molecule type" value="Transcribed_RNA"/>
</dbReference>
<sequence length="168" mass="18895">MMVIAGKVAASKSQVQEAMKAHFEDKKPLDKADEHTQNSLDALQKEFECCGMDKGYQDWGEHIPPSCHCPEYYKNTSKCIEVPKTANVSEEVVYSEPCLPLVVKYVEKAINGMLGILFGFAFFVMIGVVMAVVLLCQMRRQQKPTPMTFSVHSSEPDYKELPEPTENI</sequence>
<evidence type="ECO:0000256" key="1">
    <source>
        <dbReference type="ARBA" id="ARBA00004141"/>
    </source>
</evidence>
<dbReference type="InterPro" id="IPR018499">
    <property type="entry name" value="Tetraspanin/Peripherin"/>
</dbReference>
<keyword evidence="2 6" id="KW-0812">Transmembrane</keyword>
<evidence type="ECO:0000256" key="5">
    <source>
        <dbReference type="SAM" id="MobiDB-lite"/>
    </source>
</evidence>
<organism evidence="7">
    <name type="scientific">Anguilla anguilla</name>
    <name type="common">European freshwater eel</name>
    <name type="synonym">Muraena anguilla</name>
    <dbReference type="NCBI Taxonomy" id="7936"/>
    <lineage>
        <taxon>Eukaryota</taxon>
        <taxon>Metazoa</taxon>
        <taxon>Chordata</taxon>
        <taxon>Craniata</taxon>
        <taxon>Vertebrata</taxon>
        <taxon>Euteleostomi</taxon>
        <taxon>Actinopterygii</taxon>
        <taxon>Neopterygii</taxon>
        <taxon>Teleostei</taxon>
        <taxon>Anguilliformes</taxon>
        <taxon>Anguillidae</taxon>
        <taxon>Anguilla</taxon>
    </lineage>
</organism>
<evidence type="ECO:0008006" key="8">
    <source>
        <dbReference type="Google" id="ProtNLM"/>
    </source>
</evidence>
<dbReference type="Pfam" id="PF00335">
    <property type="entry name" value="Tetraspanin"/>
    <property type="match status" value="1"/>
</dbReference>
<feature type="transmembrane region" description="Helical" evidence="6">
    <location>
        <begin position="113"/>
        <end position="136"/>
    </location>
</feature>
<evidence type="ECO:0000256" key="6">
    <source>
        <dbReference type="SAM" id="Phobius"/>
    </source>
</evidence>
<dbReference type="AlphaFoldDB" id="A0A0E9XB85"/>
<proteinExistence type="predicted"/>
<keyword evidence="4 6" id="KW-0472">Membrane</keyword>
<feature type="region of interest" description="Disordered" evidence="5">
    <location>
        <begin position="147"/>
        <end position="168"/>
    </location>
</feature>
<evidence type="ECO:0000256" key="3">
    <source>
        <dbReference type="ARBA" id="ARBA00022989"/>
    </source>
</evidence>
<evidence type="ECO:0000313" key="7">
    <source>
        <dbReference type="EMBL" id="JAH99884.1"/>
    </source>
</evidence>
<comment type="subcellular location">
    <subcellularLocation>
        <location evidence="1">Membrane</location>
        <topology evidence="1">Multi-pass membrane protein</topology>
    </subcellularLocation>
</comment>
<dbReference type="InterPro" id="IPR008952">
    <property type="entry name" value="Tetraspanin_EC2_sf"/>
</dbReference>
<reference evidence="7" key="1">
    <citation type="submission" date="2014-11" db="EMBL/GenBank/DDBJ databases">
        <authorList>
            <person name="Amaro Gonzalez C."/>
        </authorList>
    </citation>
    <scope>NUCLEOTIDE SEQUENCE</scope>
</reference>
<name>A0A0E9XB85_ANGAN</name>
<dbReference type="Gene3D" id="1.10.1450.10">
    <property type="entry name" value="Tetraspanin"/>
    <property type="match status" value="1"/>
</dbReference>